<dbReference type="InterPro" id="IPR011761">
    <property type="entry name" value="ATP-grasp"/>
</dbReference>
<sequence>MKTALSLDPTEATMGTAGLARAGRERMASARKQRRAVRLLDEVAAIDASQARYILTPQNDWHSFVKRMGGGCAAMLRWKEQDETIPLPPHPHECWLLPTEDEAAARIAKLREPLVREGWKVLTAPEHVVQQLSNKARFREFAEARGLLAFLPTHYTSADAAVYPCVLKAAEGAYGQGTSIVQSKAAVLASTAGAAATGNEWLLQELVRGKLEYATSLLCRDGTLLDAITTRYEYAADEYVWPDVKEIRTRRTSSRDIIQSHKAVMASFLDGYDGFCNFNYKLREDGTPCIFEVNTRIGADLACDVPASWLRAFFQKLDT</sequence>
<reference evidence="4" key="1">
    <citation type="submission" date="2021-01" db="EMBL/GenBank/DDBJ databases">
        <authorList>
            <person name="Corre E."/>
            <person name="Pelletier E."/>
            <person name="Niang G."/>
            <person name="Scheremetjew M."/>
            <person name="Finn R."/>
            <person name="Kale V."/>
            <person name="Holt S."/>
            <person name="Cochrane G."/>
            <person name="Meng A."/>
            <person name="Brown T."/>
            <person name="Cohen L."/>
        </authorList>
    </citation>
    <scope>NUCLEOTIDE SEQUENCE</scope>
    <source>
        <strain evidence="4">CCMP281</strain>
    </source>
</reference>
<dbReference type="AlphaFoldDB" id="A0A7S3BF86"/>
<feature type="domain" description="ATP-grasp" evidence="3">
    <location>
        <begin position="135"/>
        <end position="319"/>
    </location>
</feature>
<dbReference type="GO" id="GO:0005524">
    <property type="term" value="F:ATP binding"/>
    <property type="evidence" value="ECO:0007669"/>
    <property type="project" value="UniProtKB-UniRule"/>
</dbReference>
<feature type="region of interest" description="Disordered" evidence="2">
    <location>
        <begin position="1"/>
        <end position="24"/>
    </location>
</feature>
<accession>A0A7S3BF86</accession>
<protein>
    <recommendedName>
        <fullName evidence="3">ATP-grasp domain-containing protein</fullName>
    </recommendedName>
</protein>
<dbReference type="Gene3D" id="3.30.470.20">
    <property type="entry name" value="ATP-grasp fold, B domain"/>
    <property type="match status" value="1"/>
</dbReference>
<evidence type="ECO:0000313" key="4">
    <source>
        <dbReference type="EMBL" id="CAE0133461.1"/>
    </source>
</evidence>
<evidence type="ECO:0000259" key="3">
    <source>
        <dbReference type="PROSITE" id="PS50975"/>
    </source>
</evidence>
<evidence type="ECO:0000256" key="2">
    <source>
        <dbReference type="SAM" id="MobiDB-lite"/>
    </source>
</evidence>
<evidence type="ECO:0000256" key="1">
    <source>
        <dbReference type="PROSITE-ProRule" id="PRU00409"/>
    </source>
</evidence>
<dbReference type="PROSITE" id="PS50975">
    <property type="entry name" value="ATP_GRASP"/>
    <property type="match status" value="1"/>
</dbReference>
<name>A0A7S3BF86_9EUKA</name>
<keyword evidence="1" id="KW-0547">Nucleotide-binding</keyword>
<dbReference type="EMBL" id="HBHX01053903">
    <property type="protein sequence ID" value="CAE0133461.1"/>
    <property type="molecule type" value="Transcribed_RNA"/>
</dbReference>
<dbReference type="GO" id="GO:0046872">
    <property type="term" value="F:metal ion binding"/>
    <property type="evidence" value="ECO:0007669"/>
    <property type="project" value="InterPro"/>
</dbReference>
<gene>
    <name evidence="4" type="ORF">HERI1096_LOCUS29699</name>
</gene>
<dbReference type="SUPFAM" id="SSF56059">
    <property type="entry name" value="Glutathione synthetase ATP-binding domain-like"/>
    <property type="match status" value="1"/>
</dbReference>
<organism evidence="4">
    <name type="scientific">Haptolina ericina</name>
    <dbReference type="NCBI Taxonomy" id="156174"/>
    <lineage>
        <taxon>Eukaryota</taxon>
        <taxon>Haptista</taxon>
        <taxon>Haptophyta</taxon>
        <taxon>Prymnesiophyceae</taxon>
        <taxon>Prymnesiales</taxon>
        <taxon>Prymnesiaceae</taxon>
        <taxon>Haptolina</taxon>
    </lineage>
</organism>
<proteinExistence type="predicted"/>
<keyword evidence="1" id="KW-0067">ATP-binding</keyword>